<feature type="region of interest" description="Disordered" evidence="1">
    <location>
        <begin position="1"/>
        <end position="106"/>
    </location>
</feature>
<evidence type="ECO:0000256" key="1">
    <source>
        <dbReference type="SAM" id="MobiDB-lite"/>
    </source>
</evidence>
<feature type="compositionally biased region" description="Polar residues" evidence="1">
    <location>
        <begin position="241"/>
        <end position="250"/>
    </location>
</feature>
<organism evidence="3 4">
    <name type="scientific">Amblyomma americanum</name>
    <name type="common">Lone star tick</name>
    <dbReference type="NCBI Taxonomy" id="6943"/>
    <lineage>
        <taxon>Eukaryota</taxon>
        <taxon>Metazoa</taxon>
        <taxon>Ecdysozoa</taxon>
        <taxon>Arthropoda</taxon>
        <taxon>Chelicerata</taxon>
        <taxon>Arachnida</taxon>
        <taxon>Acari</taxon>
        <taxon>Parasitiformes</taxon>
        <taxon>Ixodida</taxon>
        <taxon>Ixodoidea</taxon>
        <taxon>Ixodidae</taxon>
        <taxon>Amblyomminae</taxon>
        <taxon>Amblyomma</taxon>
    </lineage>
</organism>
<evidence type="ECO:0000256" key="2">
    <source>
        <dbReference type="SAM" id="Phobius"/>
    </source>
</evidence>
<protein>
    <submittedName>
        <fullName evidence="3">Uncharacterized protein</fullName>
    </submittedName>
</protein>
<dbReference type="AlphaFoldDB" id="A0AAQ4DEG7"/>
<dbReference type="EMBL" id="JARKHS020031812">
    <property type="protein sequence ID" value="KAK8760857.1"/>
    <property type="molecule type" value="Genomic_DNA"/>
</dbReference>
<reference evidence="3 4" key="1">
    <citation type="journal article" date="2023" name="Arcadia Sci">
        <title>De novo assembly of a long-read Amblyomma americanum tick genome.</title>
        <authorList>
            <person name="Chou S."/>
            <person name="Poskanzer K.E."/>
            <person name="Rollins M."/>
            <person name="Thuy-Boun P.S."/>
        </authorList>
    </citation>
    <scope>NUCLEOTIDE SEQUENCE [LARGE SCALE GENOMIC DNA]</scope>
    <source>
        <strain evidence="3">F_SG_1</strain>
        <tissue evidence="3">Salivary glands</tissue>
    </source>
</reference>
<comment type="caution">
    <text evidence="3">The sequence shown here is derived from an EMBL/GenBank/DDBJ whole genome shotgun (WGS) entry which is preliminary data.</text>
</comment>
<keyword evidence="4" id="KW-1185">Reference proteome</keyword>
<accession>A0AAQ4DEG7</accession>
<dbReference type="Proteomes" id="UP001321473">
    <property type="component" value="Unassembled WGS sequence"/>
</dbReference>
<feature type="region of interest" description="Disordered" evidence="1">
    <location>
        <begin position="193"/>
        <end position="270"/>
    </location>
</feature>
<feature type="compositionally biased region" description="Low complexity" evidence="1">
    <location>
        <begin position="217"/>
        <end position="240"/>
    </location>
</feature>
<feature type="compositionally biased region" description="Polar residues" evidence="1">
    <location>
        <begin position="1"/>
        <end position="20"/>
    </location>
</feature>
<name>A0AAQ4DEG7_AMBAM</name>
<feature type="region of interest" description="Disordered" evidence="1">
    <location>
        <begin position="140"/>
        <end position="160"/>
    </location>
</feature>
<evidence type="ECO:0000313" key="3">
    <source>
        <dbReference type="EMBL" id="KAK8760857.1"/>
    </source>
</evidence>
<feature type="compositionally biased region" description="Low complexity" evidence="1">
    <location>
        <begin position="330"/>
        <end position="340"/>
    </location>
</feature>
<feature type="transmembrane region" description="Helical" evidence="2">
    <location>
        <begin position="113"/>
        <end position="135"/>
    </location>
</feature>
<feature type="compositionally biased region" description="Low complexity" evidence="1">
    <location>
        <begin position="51"/>
        <end position="72"/>
    </location>
</feature>
<proteinExistence type="predicted"/>
<feature type="compositionally biased region" description="Low complexity" evidence="1">
    <location>
        <begin position="259"/>
        <end position="270"/>
    </location>
</feature>
<feature type="region of interest" description="Disordered" evidence="1">
    <location>
        <begin position="319"/>
        <end position="348"/>
    </location>
</feature>
<gene>
    <name evidence="3" type="ORF">V5799_027874</name>
</gene>
<evidence type="ECO:0000313" key="4">
    <source>
        <dbReference type="Proteomes" id="UP001321473"/>
    </source>
</evidence>
<keyword evidence="2" id="KW-0812">Transmembrane</keyword>
<keyword evidence="2" id="KW-1133">Transmembrane helix</keyword>
<keyword evidence="2" id="KW-0472">Membrane</keyword>
<sequence>MQPASMTPASEGSGMATGSSMAEGADMRPGRGGSYQYPAGGSVTPASPSGYQQTPSTATGTTSTATPGYTSTDQSSRRSSGDWESSTTAAATGRDTSKTTQQTEHKRTRYGPWLPAFMCTLVLLIVLFLVPYIFLSSPKPSTGPQPPAGHVGAQCSNSSPCKGKGNCVGGTCKCDLPGTRVVAGVCVSVPTTTTELPTTEPAETESSDTPAPDTTISELPTTEAPEAESTTYTVPVSTVSERPTAQTSKTEASHSVAVTTPDARTRTGTTMPPSVMFTYVHTVRLTKRRKNRALVKTTGIARKVKPGGKFTKRTKRLLKSAKQRVKHLVSSSKMSNSTGTSKRRARRE</sequence>